<feature type="transmembrane region" description="Helical" evidence="6">
    <location>
        <begin position="84"/>
        <end position="102"/>
    </location>
</feature>
<dbReference type="GO" id="GO:0016787">
    <property type="term" value="F:hydrolase activity"/>
    <property type="evidence" value="ECO:0007669"/>
    <property type="project" value="TreeGrafter"/>
</dbReference>
<evidence type="ECO:0000256" key="2">
    <source>
        <dbReference type="ARBA" id="ARBA00007375"/>
    </source>
</evidence>
<evidence type="ECO:0000256" key="5">
    <source>
        <dbReference type="ARBA" id="ARBA00023136"/>
    </source>
</evidence>
<dbReference type="InterPro" id="IPR012506">
    <property type="entry name" value="TMEM86B-like"/>
</dbReference>
<dbReference type="RefSeq" id="WP_369060649.1">
    <property type="nucleotide sequence ID" value="NZ_CP158375.1"/>
</dbReference>
<name>A0AB39KUR1_9CAUL</name>
<proteinExistence type="inferred from homology"/>
<dbReference type="EMBL" id="CP158375">
    <property type="protein sequence ID" value="XDO97438.1"/>
    <property type="molecule type" value="Genomic_DNA"/>
</dbReference>
<dbReference type="GO" id="GO:0016020">
    <property type="term" value="C:membrane"/>
    <property type="evidence" value="ECO:0007669"/>
    <property type="project" value="UniProtKB-SubCell"/>
</dbReference>
<keyword evidence="5 6" id="KW-0472">Membrane</keyword>
<evidence type="ECO:0000256" key="1">
    <source>
        <dbReference type="ARBA" id="ARBA00004141"/>
    </source>
</evidence>
<dbReference type="PANTHER" id="PTHR31885:SF6">
    <property type="entry name" value="GH04784P"/>
    <property type="match status" value="1"/>
</dbReference>
<gene>
    <name evidence="7" type="ORF">ABOZ73_03185</name>
</gene>
<feature type="transmembrane region" description="Helical" evidence="6">
    <location>
        <begin position="7"/>
        <end position="26"/>
    </location>
</feature>
<feature type="transmembrane region" description="Helical" evidence="6">
    <location>
        <begin position="162"/>
        <end position="181"/>
    </location>
</feature>
<organism evidence="7">
    <name type="scientific">Caulobacter sp. 73W</name>
    <dbReference type="NCBI Taxonomy" id="3161137"/>
    <lineage>
        <taxon>Bacteria</taxon>
        <taxon>Pseudomonadati</taxon>
        <taxon>Pseudomonadota</taxon>
        <taxon>Alphaproteobacteria</taxon>
        <taxon>Caulobacterales</taxon>
        <taxon>Caulobacteraceae</taxon>
        <taxon>Caulobacter</taxon>
    </lineage>
</organism>
<evidence type="ECO:0000313" key="7">
    <source>
        <dbReference type="EMBL" id="XDO97438.1"/>
    </source>
</evidence>
<evidence type="ECO:0000256" key="3">
    <source>
        <dbReference type="ARBA" id="ARBA00022692"/>
    </source>
</evidence>
<accession>A0AB39KUR1</accession>
<protein>
    <submittedName>
        <fullName evidence="7">Lysoplasmalogenase family protein</fullName>
    </submittedName>
</protein>
<feature type="transmembrane region" description="Helical" evidence="6">
    <location>
        <begin position="193"/>
        <end position="211"/>
    </location>
</feature>
<feature type="transmembrane region" description="Helical" evidence="6">
    <location>
        <begin position="114"/>
        <end position="130"/>
    </location>
</feature>
<evidence type="ECO:0000256" key="6">
    <source>
        <dbReference type="SAM" id="Phobius"/>
    </source>
</evidence>
<evidence type="ECO:0000256" key="4">
    <source>
        <dbReference type="ARBA" id="ARBA00022989"/>
    </source>
</evidence>
<comment type="subcellular location">
    <subcellularLocation>
        <location evidence="1">Membrane</location>
        <topology evidence="1">Multi-pass membrane protein</topology>
    </subcellularLocation>
</comment>
<feature type="transmembrane region" description="Helical" evidence="6">
    <location>
        <begin position="136"/>
        <end position="155"/>
    </location>
</feature>
<comment type="similarity">
    <text evidence="2">Belongs to the TMEM86 family.</text>
</comment>
<reference evidence="7" key="1">
    <citation type="submission" date="2024-06" db="EMBL/GenBank/DDBJ databases">
        <title>Caulobacter inopinatus, sp. nov.</title>
        <authorList>
            <person name="Donachie S.P."/>
        </authorList>
    </citation>
    <scope>NUCLEOTIDE SEQUENCE</scope>
    <source>
        <strain evidence="7">73W</strain>
    </source>
</reference>
<sequence>MTVTRGGLVPNLVLAAAVLAGLSYMVSWQMPLPSMTSTAWKGAAVSLLAVYAALKAEDGDGWLACAMLALYALGDVLLDMLGLTRGALAFLAGHIVAMALYARNHAGLPLPKALLAWAIVPVTVLISWHLPSDRSFAPGVALYALGLSLMAGAALNSRFAAGGTGLGAVLFVISDLLIFAREGPLEGQAWVGFGVWGLYLAANVLICLAVTRRPKPA</sequence>
<dbReference type="Pfam" id="PF07947">
    <property type="entry name" value="YhhN"/>
    <property type="match status" value="1"/>
</dbReference>
<keyword evidence="3 6" id="KW-0812">Transmembrane</keyword>
<dbReference type="AlphaFoldDB" id="A0AB39KUR1"/>
<dbReference type="PANTHER" id="PTHR31885">
    <property type="entry name" value="GH04784P"/>
    <property type="match status" value="1"/>
</dbReference>
<keyword evidence="4 6" id="KW-1133">Transmembrane helix</keyword>